<keyword evidence="3" id="KW-0813">Transport</keyword>
<evidence type="ECO:0000256" key="7">
    <source>
        <dbReference type="ARBA" id="ARBA00023136"/>
    </source>
</evidence>
<dbReference type="InterPro" id="IPR037294">
    <property type="entry name" value="ABC_BtuC-like"/>
</dbReference>
<evidence type="ECO:0000256" key="5">
    <source>
        <dbReference type="ARBA" id="ARBA00022692"/>
    </source>
</evidence>
<evidence type="ECO:0000256" key="6">
    <source>
        <dbReference type="ARBA" id="ARBA00022989"/>
    </source>
</evidence>
<dbReference type="SUPFAM" id="SSF81345">
    <property type="entry name" value="ABC transporter involved in vitamin B12 uptake, BtuC"/>
    <property type="match status" value="1"/>
</dbReference>
<gene>
    <name evidence="9" type="ORF">SAMN06265339_0974</name>
</gene>
<feature type="transmembrane region" description="Helical" evidence="8">
    <location>
        <begin position="95"/>
        <end position="113"/>
    </location>
</feature>
<feature type="transmembrane region" description="Helical" evidence="8">
    <location>
        <begin position="120"/>
        <end position="144"/>
    </location>
</feature>
<dbReference type="Gene3D" id="1.10.3470.10">
    <property type="entry name" value="ABC transporter involved in vitamin B12 uptake, BtuC"/>
    <property type="match status" value="1"/>
</dbReference>
<keyword evidence="10" id="KW-1185">Reference proteome</keyword>
<dbReference type="Pfam" id="PF01032">
    <property type="entry name" value="FecCD"/>
    <property type="match status" value="1"/>
</dbReference>
<feature type="transmembrane region" description="Helical" evidence="8">
    <location>
        <begin position="275"/>
        <end position="296"/>
    </location>
</feature>
<feature type="transmembrane region" description="Helical" evidence="8">
    <location>
        <begin position="69"/>
        <end position="89"/>
    </location>
</feature>
<feature type="transmembrane region" description="Helical" evidence="8">
    <location>
        <begin position="7"/>
        <end position="24"/>
    </location>
</feature>
<feature type="transmembrane region" description="Helical" evidence="8">
    <location>
        <begin position="245"/>
        <end position="263"/>
    </location>
</feature>
<dbReference type="PANTHER" id="PTHR30472:SF25">
    <property type="entry name" value="ABC TRANSPORTER PERMEASE PROTEIN MJ0876-RELATED"/>
    <property type="match status" value="1"/>
</dbReference>
<keyword evidence="6 8" id="KW-1133">Transmembrane helix</keyword>
<dbReference type="Proteomes" id="UP001157911">
    <property type="component" value="Unassembled WGS sequence"/>
</dbReference>
<comment type="subcellular location">
    <subcellularLocation>
        <location evidence="1">Cell membrane</location>
        <topology evidence="1">Multi-pass membrane protein</topology>
    </subcellularLocation>
</comment>
<sequence>MRFKITIAFLLILTIAVFLLFLGWKLNDERVLMWLRLPEALVAFSFGGVLGITGVVYQGVLKNPLASPYILGVSAGAAFGATVAAFFSFPVISGAILGSLVTVFLLVLFSAVYRTSAEILLFGVGINAFLSSLILFLYAVMPSFTVQDALFFTLGFISPQPLKFSALLFLISLLAIFVLLPFGKWVDALSLGELGVFSGVRFEREGIILLILSALFVSVFVGTVGIVGFVGIVVPHIGRLLGFRVSNYLMPVSFLVGGVLLLFSQFLARTLVYPTVLPVGAITAVVGVPLFLYVLWRAGRA</sequence>
<dbReference type="PANTHER" id="PTHR30472">
    <property type="entry name" value="FERRIC ENTEROBACTIN TRANSPORT SYSTEM PERMEASE PROTEIN"/>
    <property type="match status" value="1"/>
</dbReference>
<protein>
    <submittedName>
        <fullName evidence="9">Iron complex transport system permease protein</fullName>
    </submittedName>
</protein>
<dbReference type="CDD" id="cd06550">
    <property type="entry name" value="TM_ABC_iron-siderophores_like"/>
    <property type="match status" value="1"/>
</dbReference>
<organism evidence="9 10">
    <name type="scientific">Desulfurobacterium pacificum</name>
    <dbReference type="NCBI Taxonomy" id="240166"/>
    <lineage>
        <taxon>Bacteria</taxon>
        <taxon>Pseudomonadati</taxon>
        <taxon>Aquificota</taxon>
        <taxon>Aquificia</taxon>
        <taxon>Desulfurobacteriales</taxon>
        <taxon>Desulfurobacteriaceae</taxon>
        <taxon>Desulfurobacterium</taxon>
    </lineage>
</organism>
<dbReference type="InterPro" id="IPR000522">
    <property type="entry name" value="ABC_transptr_permease_BtuC"/>
</dbReference>
<evidence type="ECO:0000256" key="2">
    <source>
        <dbReference type="ARBA" id="ARBA00007935"/>
    </source>
</evidence>
<evidence type="ECO:0000313" key="9">
    <source>
        <dbReference type="EMBL" id="SMP11801.1"/>
    </source>
</evidence>
<keyword evidence="5 8" id="KW-0812">Transmembrane</keyword>
<dbReference type="RefSeq" id="WP_283400454.1">
    <property type="nucleotide sequence ID" value="NZ_FXUB01000002.1"/>
</dbReference>
<comment type="caution">
    <text evidence="9">The sequence shown here is derived from an EMBL/GenBank/DDBJ whole genome shotgun (WGS) entry which is preliminary data.</text>
</comment>
<comment type="similarity">
    <text evidence="2">Belongs to the binding-protein-dependent transport system permease family. FecCD subfamily.</text>
</comment>
<evidence type="ECO:0000313" key="10">
    <source>
        <dbReference type="Proteomes" id="UP001157911"/>
    </source>
</evidence>
<accession>A0ABY1NKJ1</accession>
<proteinExistence type="inferred from homology"/>
<evidence type="ECO:0000256" key="1">
    <source>
        <dbReference type="ARBA" id="ARBA00004651"/>
    </source>
</evidence>
<evidence type="ECO:0000256" key="3">
    <source>
        <dbReference type="ARBA" id="ARBA00022448"/>
    </source>
</evidence>
<feature type="transmembrane region" description="Helical" evidence="8">
    <location>
        <begin position="36"/>
        <end position="57"/>
    </location>
</feature>
<feature type="transmembrane region" description="Helical" evidence="8">
    <location>
        <begin position="164"/>
        <end position="186"/>
    </location>
</feature>
<keyword evidence="4" id="KW-1003">Cell membrane</keyword>
<keyword evidence="7 8" id="KW-0472">Membrane</keyword>
<dbReference type="EMBL" id="FXUB01000002">
    <property type="protein sequence ID" value="SMP11801.1"/>
    <property type="molecule type" value="Genomic_DNA"/>
</dbReference>
<reference evidence="9 10" key="1">
    <citation type="submission" date="2017-05" db="EMBL/GenBank/DDBJ databases">
        <authorList>
            <person name="Varghese N."/>
            <person name="Submissions S."/>
        </authorList>
    </citation>
    <scope>NUCLEOTIDE SEQUENCE [LARGE SCALE GENOMIC DNA]</scope>
    <source>
        <strain evidence="9 10">DSM 15522</strain>
    </source>
</reference>
<feature type="transmembrane region" description="Helical" evidence="8">
    <location>
        <begin position="207"/>
        <end position="233"/>
    </location>
</feature>
<name>A0ABY1NKJ1_9BACT</name>
<evidence type="ECO:0000256" key="4">
    <source>
        <dbReference type="ARBA" id="ARBA00022475"/>
    </source>
</evidence>
<evidence type="ECO:0000256" key="8">
    <source>
        <dbReference type="SAM" id="Phobius"/>
    </source>
</evidence>